<dbReference type="Proteomes" id="UP000271889">
    <property type="component" value="Unassembled WGS sequence"/>
</dbReference>
<dbReference type="AlphaFoldDB" id="A0A3P6S797"/>
<keyword evidence="3" id="KW-1185">Reference proteome</keyword>
<gene>
    <name evidence="2" type="ORF">CGOC_LOCUS5545</name>
</gene>
<accession>A0A3P6S797</accession>
<proteinExistence type="predicted"/>
<organism evidence="2 3">
    <name type="scientific">Cylicostephanus goldi</name>
    <name type="common">Nematode worm</name>
    <dbReference type="NCBI Taxonomy" id="71465"/>
    <lineage>
        <taxon>Eukaryota</taxon>
        <taxon>Metazoa</taxon>
        <taxon>Ecdysozoa</taxon>
        <taxon>Nematoda</taxon>
        <taxon>Chromadorea</taxon>
        <taxon>Rhabditida</taxon>
        <taxon>Rhabditina</taxon>
        <taxon>Rhabditomorpha</taxon>
        <taxon>Strongyloidea</taxon>
        <taxon>Strongylidae</taxon>
        <taxon>Cylicostephanus</taxon>
    </lineage>
</organism>
<name>A0A3P6S797_CYLGO</name>
<evidence type="ECO:0000256" key="1">
    <source>
        <dbReference type="SAM" id="MobiDB-lite"/>
    </source>
</evidence>
<protein>
    <submittedName>
        <fullName evidence="2">Uncharacterized protein</fullName>
    </submittedName>
</protein>
<evidence type="ECO:0000313" key="2">
    <source>
        <dbReference type="EMBL" id="VDK62685.1"/>
    </source>
</evidence>
<reference evidence="2 3" key="1">
    <citation type="submission" date="2018-11" db="EMBL/GenBank/DDBJ databases">
        <authorList>
            <consortium name="Pathogen Informatics"/>
        </authorList>
    </citation>
    <scope>NUCLEOTIDE SEQUENCE [LARGE SCALE GENOMIC DNA]</scope>
</reference>
<feature type="compositionally biased region" description="Polar residues" evidence="1">
    <location>
        <begin position="1"/>
        <end position="21"/>
    </location>
</feature>
<feature type="compositionally biased region" description="Basic residues" evidence="1">
    <location>
        <begin position="122"/>
        <end position="133"/>
    </location>
</feature>
<feature type="region of interest" description="Disordered" evidence="1">
    <location>
        <begin position="99"/>
        <end position="133"/>
    </location>
</feature>
<dbReference type="EMBL" id="UYRV01016981">
    <property type="protein sequence ID" value="VDK62685.1"/>
    <property type="molecule type" value="Genomic_DNA"/>
</dbReference>
<evidence type="ECO:0000313" key="3">
    <source>
        <dbReference type="Proteomes" id="UP000271889"/>
    </source>
</evidence>
<sequence>MKVYARNQQENLPSVCCSSTSKENEALPKRKNRTAVSNSEAEVTDNVGWPKFAAFGLFQFQLQHEECEWNSCYNTPTDDTSDKGDGHADDQAYAHLIRRTPAVRETITADDSDDSKSTRTISTRKKRRGRGVK</sequence>
<feature type="region of interest" description="Disordered" evidence="1">
    <location>
        <begin position="1"/>
        <end position="42"/>
    </location>
</feature>